<dbReference type="GO" id="GO:0003887">
    <property type="term" value="F:DNA-directed DNA polymerase activity"/>
    <property type="evidence" value="ECO:0007669"/>
    <property type="project" value="UniProtKB-KW"/>
</dbReference>
<dbReference type="PANTHER" id="PTHR42648:SF11">
    <property type="entry name" value="TRANSPOSON TY4-P GAG-POL POLYPROTEIN"/>
    <property type="match status" value="1"/>
</dbReference>
<dbReference type="InterPro" id="IPR036397">
    <property type="entry name" value="RNaseH_sf"/>
</dbReference>
<dbReference type="OrthoDB" id="1938465at2759"/>
<keyword evidence="8" id="KW-0548">Nucleotidyltransferase</keyword>
<keyword evidence="2" id="KW-0479">Metal-binding</keyword>
<keyword evidence="8" id="KW-0808">Transferase</keyword>
<evidence type="ECO:0000313" key="11">
    <source>
        <dbReference type="EMBL" id="KAD3336121.1"/>
    </source>
</evidence>
<keyword evidence="9" id="KW-0233">DNA recombination</keyword>
<dbReference type="GO" id="GO:0003964">
    <property type="term" value="F:RNA-directed DNA polymerase activity"/>
    <property type="evidence" value="ECO:0007669"/>
    <property type="project" value="UniProtKB-KW"/>
</dbReference>
<evidence type="ECO:0000256" key="6">
    <source>
        <dbReference type="ARBA" id="ARBA00022908"/>
    </source>
</evidence>
<gene>
    <name evidence="11" type="ORF">E3N88_31640</name>
</gene>
<dbReference type="Gene3D" id="3.30.420.10">
    <property type="entry name" value="Ribonuclease H-like superfamily/Ribonuclease H"/>
    <property type="match status" value="1"/>
</dbReference>
<sequence length="256" mass="29799">MSNDLRSWFVTFPNGMIPLVENWGCDNMVTFIDDFSRYVWVYFLKEKSEVFSKFREFELVAGKISDSKIACLRSDNGGEYLGAEFSEYLKQKHVKRQLTCPNTPQQNRVSERKNRHLAEITRSLIHGKNMPGRFWAEAMRTAAYVINRLPSQTLQYISPFEKLNQTKPTVSYFSVFGCVCYVFIPGHLRHKMEKKAIRCVFVGYDPERKGWHCCDPNTGKVYVSRNVIFDENSTWWSADSKVLPDTEQLKEGLRTS</sequence>
<dbReference type="GO" id="GO:0046872">
    <property type="term" value="F:metal ion binding"/>
    <property type="evidence" value="ECO:0007669"/>
    <property type="project" value="UniProtKB-KW"/>
</dbReference>
<dbReference type="AlphaFoldDB" id="A0A5N6M7B4"/>
<protein>
    <recommendedName>
        <fullName evidence="10">Integrase catalytic domain-containing protein</fullName>
    </recommendedName>
</protein>
<evidence type="ECO:0000256" key="7">
    <source>
        <dbReference type="ARBA" id="ARBA00022918"/>
    </source>
</evidence>
<evidence type="ECO:0000256" key="5">
    <source>
        <dbReference type="ARBA" id="ARBA00022842"/>
    </source>
</evidence>
<evidence type="ECO:0000256" key="9">
    <source>
        <dbReference type="ARBA" id="ARBA00023172"/>
    </source>
</evidence>
<evidence type="ECO:0000256" key="4">
    <source>
        <dbReference type="ARBA" id="ARBA00022801"/>
    </source>
</evidence>
<dbReference type="SUPFAM" id="SSF53098">
    <property type="entry name" value="Ribonuclease H-like"/>
    <property type="match status" value="1"/>
</dbReference>
<keyword evidence="5" id="KW-0460">Magnesium</keyword>
<keyword evidence="3" id="KW-0255">Endonuclease</keyword>
<keyword evidence="8" id="KW-0239">DNA-directed DNA polymerase</keyword>
<keyword evidence="6" id="KW-0229">DNA integration</keyword>
<feature type="domain" description="Integrase catalytic" evidence="10">
    <location>
        <begin position="1"/>
        <end position="167"/>
    </location>
</feature>
<dbReference type="GO" id="GO:0015074">
    <property type="term" value="P:DNA integration"/>
    <property type="evidence" value="ECO:0007669"/>
    <property type="project" value="UniProtKB-KW"/>
</dbReference>
<dbReference type="InterPro" id="IPR012337">
    <property type="entry name" value="RNaseH-like_sf"/>
</dbReference>
<evidence type="ECO:0000256" key="3">
    <source>
        <dbReference type="ARBA" id="ARBA00022759"/>
    </source>
</evidence>
<dbReference type="EMBL" id="SZYD01000016">
    <property type="protein sequence ID" value="KAD3336121.1"/>
    <property type="molecule type" value="Genomic_DNA"/>
</dbReference>
<dbReference type="InterPro" id="IPR039537">
    <property type="entry name" value="Retrotran_Ty1/copia-like"/>
</dbReference>
<dbReference type="InterPro" id="IPR001584">
    <property type="entry name" value="Integrase_cat-core"/>
</dbReference>
<evidence type="ECO:0000259" key="10">
    <source>
        <dbReference type="PROSITE" id="PS50994"/>
    </source>
</evidence>
<dbReference type="GO" id="GO:0003676">
    <property type="term" value="F:nucleic acid binding"/>
    <property type="evidence" value="ECO:0007669"/>
    <property type="project" value="InterPro"/>
</dbReference>
<reference evidence="11 12" key="1">
    <citation type="submission" date="2019-05" db="EMBL/GenBank/DDBJ databases">
        <title>Mikania micrantha, genome provides insights into the molecular mechanism of rapid growth.</title>
        <authorList>
            <person name="Liu B."/>
        </authorList>
    </citation>
    <scope>NUCLEOTIDE SEQUENCE [LARGE SCALE GENOMIC DNA]</scope>
    <source>
        <strain evidence="11">NLD-2019</strain>
        <tissue evidence="11">Leaf</tissue>
    </source>
</reference>
<keyword evidence="7" id="KW-0695">RNA-directed DNA polymerase</keyword>
<dbReference type="PROSITE" id="PS50994">
    <property type="entry name" value="INTEGRASE"/>
    <property type="match status" value="1"/>
</dbReference>
<organism evidence="11 12">
    <name type="scientific">Mikania micrantha</name>
    <name type="common">bitter vine</name>
    <dbReference type="NCBI Taxonomy" id="192012"/>
    <lineage>
        <taxon>Eukaryota</taxon>
        <taxon>Viridiplantae</taxon>
        <taxon>Streptophyta</taxon>
        <taxon>Embryophyta</taxon>
        <taxon>Tracheophyta</taxon>
        <taxon>Spermatophyta</taxon>
        <taxon>Magnoliopsida</taxon>
        <taxon>eudicotyledons</taxon>
        <taxon>Gunneridae</taxon>
        <taxon>Pentapetalae</taxon>
        <taxon>asterids</taxon>
        <taxon>campanulids</taxon>
        <taxon>Asterales</taxon>
        <taxon>Asteraceae</taxon>
        <taxon>Asteroideae</taxon>
        <taxon>Heliantheae alliance</taxon>
        <taxon>Eupatorieae</taxon>
        <taxon>Mikania</taxon>
    </lineage>
</organism>
<proteinExistence type="predicted"/>
<keyword evidence="12" id="KW-1185">Reference proteome</keyword>
<dbReference type="Proteomes" id="UP000326396">
    <property type="component" value="Linkage Group LG6"/>
</dbReference>
<keyword evidence="1" id="KW-0540">Nuclease</keyword>
<evidence type="ECO:0000256" key="8">
    <source>
        <dbReference type="ARBA" id="ARBA00022932"/>
    </source>
</evidence>
<evidence type="ECO:0000256" key="1">
    <source>
        <dbReference type="ARBA" id="ARBA00022722"/>
    </source>
</evidence>
<dbReference type="InterPro" id="IPR057670">
    <property type="entry name" value="SH3_retrovirus"/>
</dbReference>
<name>A0A5N6M7B4_9ASTR</name>
<dbReference type="GO" id="GO:0016787">
    <property type="term" value="F:hydrolase activity"/>
    <property type="evidence" value="ECO:0007669"/>
    <property type="project" value="UniProtKB-KW"/>
</dbReference>
<dbReference type="PANTHER" id="PTHR42648">
    <property type="entry name" value="TRANSPOSASE, PUTATIVE-RELATED"/>
    <property type="match status" value="1"/>
</dbReference>
<dbReference type="GO" id="GO:0004519">
    <property type="term" value="F:endonuclease activity"/>
    <property type="evidence" value="ECO:0007669"/>
    <property type="project" value="UniProtKB-KW"/>
</dbReference>
<comment type="caution">
    <text evidence="11">The sequence shown here is derived from an EMBL/GenBank/DDBJ whole genome shotgun (WGS) entry which is preliminary data.</text>
</comment>
<dbReference type="GO" id="GO:0006310">
    <property type="term" value="P:DNA recombination"/>
    <property type="evidence" value="ECO:0007669"/>
    <property type="project" value="UniProtKB-KW"/>
</dbReference>
<dbReference type="Pfam" id="PF25597">
    <property type="entry name" value="SH3_retrovirus"/>
    <property type="match status" value="1"/>
</dbReference>
<evidence type="ECO:0000313" key="12">
    <source>
        <dbReference type="Proteomes" id="UP000326396"/>
    </source>
</evidence>
<accession>A0A5N6M7B4</accession>
<evidence type="ECO:0000256" key="2">
    <source>
        <dbReference type="ARBA" id="ARBA00022723"/>
    </source>
</evidence>
<keyword evidence="4" id="KW-0378">Hydrolase</keyword>